<keyword evidence="6 8" id="KW-1133">Transmembrane helix</keyword>
<protein>
    <submittedName>
        <fullName evidence="9">AzlC family ABC transporter permease</fullName>
    </submittedName>
</protein>
<comment type="similarity">
    <text evidence="2">Belongs to the AzlC family.</text>
</comment>
<sequence>MLPEPDADWPRARSAVLRDAIAIGAATGAYALSFGAVATATGLSVLQTCVLSLVMFTGASQYALVGVLGAGGGGLTAAATAVLLGSRNALYGLRLSSLLQLRGLHRPLAAHLVIDESTAMSLGHESDRANRLGFWATGASVYVLWNVGTLIGALGTQALPSPRAVGLDAAAPAAFLALLAPRVRGRAAVTVAVAAALVATACVPLLPVGGPVLVVAMLAIVIGAARRTSSEVR</sequence>
<feature type="transmembrane region" description="Helical" evidence="8">
    <location>
        <begin position="62"/>
        <end position="84"/>
    </location>
</feature>
<keyword evidence="5 8" id="KW-0812">Transmembrane</keyword>
<keyword evidence="4" id="KW-1003">Cell membrane</keyword>
<dbReference type="GO" id="GO:1903785">
    <property type="term" value="P:L-valine transmembrane transport"/>
    <property type="evidence" value="ECO:0007669"/>
    <property type="project" value="TreeGrafter"/>
</dbReference>
<dbReference type="InterPro" id="IPR011606">
    <property type="entry name" value="Brnchd-chn_aa_trnsp_permease"/>
</dbReference>
<dbReference type="PANTHER" id="PTHR34979:SF1">
    <property type="entry name" value="INNER MEMBRANE PROTEIN YGAZ"/>
    <property type="match status" value="1"/>
</dbReference>
<evidence type="ECO:0000256" key="3">
    <source>
        <dbReference type="ARBA" id="ARBA00022448"/>
    </source>
</evidence>
<evidence type="ECO:0000256" key="8">
    <source>
        <dbReference type="SAM" id="Phobius"/>
    </source>
</evidence>
<dbReference type="Proteomes" id="UP000614410">
    <property type="component" value="Unassembled WGS sequence"/>
</dbReference>
<evidence type="ECO:0000313" key="9">
    <source>
        <dbReference type="EMBL" id="MBJ7610463.1"/>
    </source>
</evidence>
<feature type="transmembrane region" description="Helical" evidence="8">
    <location>
        <begin position="212"/>
        <end position="229"/>
    </location>
</feature>
<proteinExistence type="inferred from homology"/>
<reference evidence="9 10" key="1">
    <citation type="submission" date="2020-10" db="EMBL/GenBank/DDBJ databases">
        <title>Ca. Dormibacterota MAGs.</title>
        <authorList>
            <person name="Montgomery K."/>
        </authorList>
    </citation>
    <scope>NUCLEOTIDE SEQUENCE [LARGE SCALE GENOMIC DNA]</scope>
    <source>
        <strain evidence="9">Mitchell_Peninsula_5</strain>
    </source>
</reference>
<dbReference type="PANTHER" id="PTHR34979">
    <property type="entry name" value="INNER MEMBRANE PROTEIN YGAZ"/>
    <property type="match status" value="1"/>
</dbReference>
<gene>
    <name evidence="9" type="ORF">JF887_13680</name>
</gene>
<evidence type="ECO:0000256" key="1">
    <source>
        <dbReference type="ARBA" id="ARBA00004651"/>
    </source>
</evidence>
<name>A0A934NFW0_9BACT</name>
<accession>A0A934NFW0</accession>
<dbReference type="AlphaFoldDB" id="A0A934NFW0"/>
<evidence type="ECO:0000256" key="6">
    <source>
        <dbReference type="ARBA" id="ARBA00022989"/>
    </source>
</evidence>
<comment type="subcellular location">
    <subcellularLocation>
        <location evidence="1">Cell membrane</location>
        <topology evidence="1">Multi-pass membrane protein</topology>
    </subcellularLocation>
</comment>
<feature type="transmembrane region" description="Helical" evidence="8">
    <location>
        <begin position="20"/>
        <end position="42"/>
    </location>
</feature>
<feature type="transmembrane region" description="Helical" evidence="8">
    <location>
        <begin position="132"/>
        <end position="155"/>
    </location>
</feature>
<keyword evidence="7 8" id="KW-0472">Membrane</keyword>
<comment type="caution">
    <text evidence="9">The sequence shown here is derived from an EMBL/GenBank/DDBJ whole genome shotgun (WGS) entry which is preliminary data.</text>
</comment>
<organism evidence="9 10">
    <name type="scientific">Candidatus Amunia macphersoniae</name>
    <dbReference type="NCBI Taxonomy" id="3127014"/>
    <lineage>
        <taxon>Bacteria</taxon>
        <taxon>Bacillati</taxon>
        <taxon>Candidatus Dormiibacterota</taxon>
        <taxon>Candidatus Dormibacteria</taxon>
        <taxon>Candidatus Aeolococcales</taxon>
        <taxon>Candidatus Aeolococcaceae</taxon>
        <taxon>Candidatus Amunia</taxon>
    </lineage>
</organism>
<evidence type="ECO:0000256" key="7">
    <source>
        <dbReference type="ARBA" id="ARBA00023136"/>
    </source>
</evidence>
<evidence type="ECO:0000256" key="5">
    <source>
        <dbReference type="ARBA" id="ARBA00022692"/>
    </source>
</evidence>
<dbReference type="GO" id="GO:0005886">
    <property type="term" value="C:plasma membrane"/>
    <property type="evidence" value="ECO:0007669"/>
    <property type="project" value="UniProtKB-SubCell"/>
</dbReference>
<keyword evidence="3" id="KW-0813">Transport</keyword>
<evidence type="ECO:0000256" key="2">
    <source>
        <dbReference type="ARBA" id="ARBA00010735"/>
    </source>
</evidence>
<dbReference type="EMBL" id="JAEKNN010000062">
    <property type="protein sequence ID" value="MBJ7610463.1"/>
    <property type="molecule type" value="Genomic_DNA"/>
</dbReference>
<evidence type="ECO:0000256" key="4">
    <source>
        <dbReference type="ARBA" id="ARBA00022475"/>
    </source>
</evidence>
<dbReference type="Pfam" id="PF03591">
    <property type="entry name" value="AzlC"/>
    <property type="match status" value="1"/>
</dbReference>
<evidence type="ECO:0000313" key="10">
    <source>
        <dbReference type="Proteomes" id="UP000614410"/>
    </source>
</evidence>